<dbReference type="InterPro" id="IPR001590">
    <property type="entry name" value="Peptidase_M12B"/>
</dbReference>
<protein>
    <submittedName>
        <fullName evidence="22">Peptidase M12B domain-containing protein</fullName>
    </submittedName>
</protein>
<evidence type="ECO:0000256" key="2">
    <source>
        <dbReference type="ARBA" id="ARBA00022525"/>
    </source>
</evidence>
<evidence type="ECO:0000256" key="16">
    <source>
        <dbReference type="PIRSR" id="PIRSR613273-3"/>
    </source>
</evidence>
<dbReference type="SMART" id="SM00209">
    <property type="entry name" value="TSP1"/>
    <property type="match status" value="18"/>
</dbReference>
<feature type="disulfide bond" evidence="16">
    <location>
        <begin position="604"/>
        <end position="657"/>
    </location>
</feature>
<dbReference type="Gene3D" id="3.40.1620.60">
    <property type="match status" value="1"/>
</dbReference>
<dbReference type="OrthoDB" id="5948003at2759"/>
<dbReference type="GeneID" id="177850"/>
<keyword evidence="3" id="KW-0272">Extracellular matrix</keyword>
<dbReference type="WormBase" id="F25H8.3b">
    <property type="protein sequence ID" value="CE46622"/>
    <property type="gene ID" value="WBGene00001650"/>
    <property type="gene designation" value="gon-1"/>
</dbReference>
<dbReference type="PRINTS" id="PR01857">
    <property type="entry name" value="ADAMTSFAMILY"/>
</dbReference>
<feature type="binding site" evidence="15">
    <location>
        <position position="491"/>
    </location>
    <ligand>
        <name>Ca(2+)</name>
        <dbReference type="ChEBI" id="CHEBI:29108"/>
        <label>2</label>
    </ligand>
</feature>
<feature type="binding site" evidence="15 17">
    <location>
        <position position="424"/>
    </location>
    <ligand>
        <name>Zn(2+)</name>
        <dbReference type="ChEBI" id="CHEBI:29105"/>
        <note>catalytic</note>
    </ligand>
</feature>
<dbReference type="InterPro" id="IPR012314">
    <property type="entry name" value="Pept_M12B_GON-ADAMTSs"/>
</dbReference>
<evidence type="ECO:0000256" key="7">
    <source>
        <dbReference type="ARBA" id="ARBA00022737"/>
    </source>
</evidence>
<dbReference type="PROSITE" id="PS50215">
    <property type="entry name" value="ADAM_MEPRO"/>
    <property type="match status" value="1"/>
</dbReference>
<dbReference type="PANTHER" id="PTHR13723:SF278">
    <property type="entry name" value="ADAM METALLOPEPTIDASE WITH THROMBOSPONDIN TYPE 1 MOTIF A, ISOFORM B"/>
    <property type="match status" value="1"/>
</dbReference>
<evidence type="ECO:0000313" key="22">
    <source>
        <dbReference type="EMBL" id="CCE71758.1"/>
    </source>
</evidence>
<dbReference type="PANTHER" id="PTHR13723">
    <property type="entry name" value="ADAMTS A DISINTEGRIN AND METALLOPROTEASE WITH THROMBOSPONDIN MOTIFS PROTEASE"/>
    <property type="match status" value="1"/>
</dbReference>
<dbReference type="EMBL" id="BX284604">
    <property type="protein sequence ID" value="CCE71758.1"/>
    <property type="molecule type" value="Genomic_DNA"/>
</dbReference>
<feature type="domain" description="GON" evidence="21">
    <location>
        <begin position="1939"/>
        <end position="2138"/>
    </location>
</feature>
<evidence type="ECO:0000256" key="5">
    <source>
        <dbReference type="ARBA" id="ARBA00022723"/>
    </source>
</evidence>
<dbReference type="InterPro" id="IPR050439">
    <property type="entry name" value="ADAMTS_ADAMTS-like"/>
</dbReference>
<dbReference type="FunFam" id="2.20.100.10:FF:000005">
    <property type="entry name" value="ADAM metallopeptidase with thrombospondin type 1 motif 9"/>
    <property type="match status" value="7"/>
</dbReference>
<dbReference type="GO" id="GO:0008237">
    <property type="term" value="F:metallopeptidase activity"/>
    <property type="evidence" value="ECO:0000315"/>
    <property type="project" value="WormBase"/>
</dbReference>
<dbReference type="GO" id="GO:0004222">
    <property type="term" value="F:metalloendopeptidase activity"/>
    <property type="evidence" value="ECO:0007669"/>
    <property type="project" value="InterPro"/>
</dbReference>
<dbReference type="Pfam" id="PF00090">
    <property type="entry name" value="TSP_1"/>
    <property type="match status" value="1"/>
</dbReference>
<comment type="cofactor">
    <cofactor evidence="15">
        <name>Zn(2+)</name>
        <dbReference type="ChEBI" id="CHEBI:29105"/>
    </cofactor>
    <text evidence="15">Binds 1 zinc ion per subunit.</text>
</comment>
<dbReference type="Pfam" id="PF08685">
    <property type="entry name" value="GON"/>
    <property type="match status" value="1"/>
</dbReference>
<feature type="disulfide bond" evidence="16">
    <location>
        <begin position="440"/>
        <end position="470"/>
    </location>
</feature>
<dbReference type="GO" id="GO:0008406">
    <property type="term" value="P:gonad development"/>
    <property type="evidence" value="ECO:0000315"/>
    <property type="project" value="WormBase"/>
</dbReference>
<dbReference type="PROSITE" id="PS51046">
    <property type="entry name" value="GON"/>
    <property type="match status" value="1"/>
</dbReference>
<evidence type="ECO:0000256" key="19">
    <source>
        <dbReference type="SAM" id="SignalP"/>
    </source>
</evidence>
<comment type="caution">
    <text evidence="17">Lacks conserved residue(s) required for the propagation of feature annotation.</text>
</comment>
<keyword evidence="9 15" id="KW-0862">Zinc</keyword>
<dbReference type="KEGG" id="cel:CELE_F25H8.3"/>
<dbReference type="GO" id="GO:0005604">
    <property type="term" value="C:basement membrane"/>
    <property type="evidence" value="ECO:0007669"/>
    <property type="project" value="UniProtKB-SubCell"/>
</dbReference>
<evidence type="ECO:0000256" key="15">
    <source>
        <dbReference type="PIRSR" id="PIRSR613273-2"/>
    </source>
</evidence>
<keyword evidence="23" id="KW-1185">Reference proteome</keyword>
<feature type="domain" description="Peptidase M12B" evidence="20">
    <location>
        <begin position="280"/>
        <end position="493"/>
    </location>
</feature>
<dbReference type="GO" id="GO:0006508">
    <property type="term" value="P:proteolysis"/>
    <property type="evidence" value="ECO:0007669"/>
    <property type="project" value="UniProtKB-KW"/>
</dbReference>
<feature type="disulfide bond" evidence="16">
    <location>
        <begin position="563"/>
        <end position="576"/>
    </location>
</feature>
<keyword evidence="11" id="KW-0482">Metalloprotease</keyword>
<evidence type="ECO:0000313" key="23">
    <source>
        <dbReference type="Proteomes" id="UP000001940"/>
    </source>
</evidence>
<evidence type="ECO:0000256" key="8">
    <source>
        <dbReference type="ARBA" id="ARBA00022801"/>
    </source>
</evidence>
<reference evidence="22 23" key="1">
    <citation type="journal article" date="1998" name="Science">
        <title>Genome sequence of the nematode C. elegans: a platform for investigating biology.</title>
        <authorList>
            <consortium name="The C. elegans sequencing consortium"/>
            <person name="Sulson J.E."/>
            <person name="Waterston R."/>
        </authorList>
    </citation>
    <scope>NUCLEOTIDE SEQUENCE [LARGE SCALE GENOMIC DNA]</scope>
    <source>
        <strain evidence="22 23">Bristol N2</strain>
    </source>
</reference>
<dbReference type="SUPFAM" id="SSF82895">
    <property type="entry name" value="TSP-1 type 1 repeat"/>
    <property type="match status" value="16"/>
</dbReference>
<feature type="disulfide bond" evidence="16">
    <location>
        <begin position="518"/>
        <end position="540"/>
    </location>
</feature>
<dbReference type="CTD" id="177850"/>
<dbReference type="GO" id="GO:0009653">
    <property type="term" value="P:anatomical structure morphogenesis"/>
    <property type="evidence" value="ECO:0007669"/>
    <property type="project" value="UniProtKB-ARBA"/>
</dbReference>
<evidence type="ECO:0000256" key="17">
    <source>
        <dbReference type="PROSITE-ProRule" id="PRU00276"/>
    </source>
</evidence>
<evidence type="ECO:0007829" key="25">
    <source>
        <dbReference type="PeptideAtlas" id="H2L2A7"/>
    </source>
</evidence>
<evidence type="ECO:0000256" key="13">
    <source>
        <dbReference type="ARBA" id="ARBA00023180"/>
    </source>
</evidence>
<feature type="disulfide bond" evidence="16">
    <location>
        <begin position="384"/>
        <end position="390"/>
    </location>
</feature>
<dbReference type="Gene3D" id="3.40.390.10">
    <property type="entry name" value="Collagenase (Catalytic Domain)"/>
    <property type="match status" value="1"/>
</dbReference>
<keyword evidence="13" id="KW-0325">Glycoprotein</keyword>
<feature type="disulfide bond" evidence="16">
    <location>
        <begin position="402"/>
        <end position="488"/>
    </location>
</feature>
<keyword evidence="4" id="KW-0645">Protease</keyword>
<dbReference type="MEROPS" id="M12.135"/>
<keyword evidence="6 19" id="KW-0732">Signal</keyword>
<dbReference type="Bgee" id="WBGene00001650">
    <property type="expression patterns" value="Expressed in pharyngeal muscle cell (C elegans) and 3 other cell types or tissues"/>
</dbReference>
<dbReference type="GO" id="GO:0016477">
    <property type="term" value="P:cell migration"/>
    <property type="evidence" value="ECO:0000315"/>
    <property type="project" value="WormBase"/>
</dbReference>
<proteinExistence type="evidence at protein level"/>
<keyword evidence="8" id="KW-0378">Hydrolase</keyword>
<feature type="binding site" evidence="15">
    <location>
        <position position="283"/>
    </location>
    <ligand>
        <name>Ca(2+)</name>
        <dbReference type="ChEBI" id="CHEBI:29108"/>
        <label>2</label>
    </ligand>
</feature>
<feature type="disulfide bond" evidence="16">
    <location>
        <begin position="615"/>
        <end position="642"/>
    </location>
</feature>
<feature type="compositionally biased region" description="Low complexity" evidence="18">
    <location>
        <begin position="1607"/>
        <end position="1629"/>
    </location>
</feature>
<evidence type="ECO:0000256" key="9">
    <source>
        <dbReference type="ARBA" id="ARBA00022833"/>
    </source>
</evidence>
<feature type="binding site" evidence="15">
    <location>
        <position position="373"/>
    </location>
    <ligand>
        <name>Ca(2+)</name>
        <dbReference type="ChEBI" id="CHEBI:29108"/>
        <label>1</label>
    </ligand>
</feature>
<feature type="binding site" evidence="15">
    <location>
        <position position="366"/>
    </location>
    <ligand>
        <name>Ca(2+)</name>
        <dbReference type="ChEBI" id="CHEBI:29108"/>
        <label>2</label>
    </ligand>
</feature>
<keyword evidence="12 16" id="KW-1015">Disulfide bond</keyword>
<keyword evidence="5 15" id="KW-0479">Metal-binding</keyword>
<dbReference type="InterPro" id="IPR024079">
    <property type="entry name" value="MetalloPept_cat_dom_sf"/>
</dbReference>
<feature type="binding site" evidence="15">
    <location>
        <position position="491"/>
    </location>
    <ligand>
        <name>Ca(2+)</name>
        <dbReference type="ChEBI" id="CHEBI:29108"/>
        <label>1</label>
    </ligand>
</feature>
<evidence type="ECO:0000259" key="21">
    <source>
        <dbReference type="PROSITE" id="PS51046"/>
    </source>
</evidence>
<dbReference type="InterPro" id="IPR000884">
    <property type="entry name" value="TSP1_rpt"/>
</dbReference>
<feature type="binding site" evidence="15">
    <location>
        <position position="488"/>
    </location>
    <ligand>
        <name>Ca(2+)</name>
        <dbReference type="ChEBI" id="CHEBI:29108"/>
        <label>1</label>
    </ligand>
</feature>
<evidence type="ECO:0000256" key="3">
    <source>
        <dbReference type="ARBA" id="ARBA00022530"/>
    </source>
</evidence>
<feature type="binding site" evidence="15">
    <location>
        <position position="366"/>
    </location>
    <ligand>
        <name>Ca(2+)</name>
        <dbReference type="ChEBI" id="CHEBI:29108"/>
        <label>1</label>
    </ligand>
</feature>
<feature type="region of interest" description="Disordered" evidence="18">
    <location>
        <begin position="1605"/>
        <end position="1629"/>
    </location>
</feature>
<gene>
    <name evidence="22 24" type="primary">gon-1</name>
    <name evidence="22" type="ORF">CELE_F25H8.3</name>
    <name evidence="24" type="ORF">F25H8.3</name>
</gene>
<evidence type="ECO:0000256" key="1">
    <source>
        <dbReference type="ARBA" id="ARBA00004302"/>
    </source>
</evidence>
<feature type="binding site" evidence="15">
    <location>
        <position position="283"/>
    </location>
    <ligand>
        <name>Ca(2+)</name>
        <dbReference type="ChEBI" id="CHEBI:29108"/>
        <label>1</label>
    </ligand>
</feature>
<comment type="subcellular location">
    <subcellularLocation>
        <location evidence="1">Secreted</location>
        <location evidence="1">Extracellular space</location>
        <location evidence="1">Extracellular matrix</location>
        <location evidence="1">Basement membrane</location>
    </subcellularLocation>
</comment>
<evidence type="ECO:0000256" key="10">
    <source>
        <dbReference type="ARBA" id="ARBA00022869"/>
    </source>
</evidence>
<feature type="disulfide bond" evidence="16">
    <location>
        <begin position="355"/>
        <end position="408"/>
    </location>
</feature>
<dbReference type="Gene3D" id="2.20.100.10">
    <property type="entry name" value="Thrombospondin type-1 (TSP1) repeat"/>
    <property type="match status" value="16"/>
</dbReference>
<evidence type="ECO:0000256" key="4">
    <source>
        <dbReference type="ARBA" id="ARBA00022670"/>
    </source>
</evidence>
<dbReference type="InterPro" id="IPR041645">
    <property type="entry name" value="ADAMTS_CR_2"/>
</dbReference>
<dbReference type="InterPro" id="IPR013273">
    <property type="entry name" value="ADAMTS/ADAMTS-like"/>
</dbReference>
<feature type="disulfide bond" evidence="16">
    <location>
        <begin position="535"/>
        <end position="571"/>
    </location>
</feature>
<name>H2L2A7_CAEEL</name>
<dbReference type="AGR" id="WB:WBGene00001650"/>
<sequence>MRSIGGSFHLLQPVVAALILLVVCLVYALQSGSGTISEFSSDVLFSRAKYSGVPVHHSRWRQDAGIHVIDSHHIVRRDSYGRRGKRDVTSTDRRRRLQGVARDCGHACHLRLRSDDAVYIVHLHRWNQIPDSHNKSVPHFSNSNFAPMVLYLDSEEEVRGGMSRTDPDCIYRAHVKGVHQHSIVNLCDSEDGLYGMLALPSGIHTVEPIISGNGTEHDGASRHRQHLVRKFDPMHFKSFDHLNSTSVNETETTVATWQDQWEDVIERKARSRRAANSWDHYVEVLVVADTKMYEYHGRSLEDYVLTLFSTVASIYRHQSLRASINVVVVKLIVLKTENAGPRITQNAQQTLQDFCRWQQYYNDPDDSSVQHHDVAILLTRKDICRSQGKCDTLGLAELGTMCDMQKSCAIIEDNGLSAAFTIAHELGHVFSIPHDDERKCSTYMPVNKNNFHIMAPTLEYNTHPWSWSPCSAGMLERFLENNRGQTQCLFDQPVERRYYEDVFVRDEPGKKYDAHQQCKFVFGPASELCPYMPTCRRLWCATFYGSQMGCRTQHMPWADGTPCDESRSMFCHHGACVRLAPESLTKIDGQWGDWRSWGECSRTCGGGVQKGLRDCDSPKSENEVETLKSNVTSRPRNGGKYCVGQRERYRSCNTQECPWDTQPYREVQCSEFNNKDIGIQGVASTNTHWVPKYANVAPNERCKLYCRLSGSAAFYLLRDKVVDGTPCDRNGDDICVAGACMPAGCDHQLHSTLRRDKCGVCGGDDSSCKVVKGTFNEQGTFGYNEVMKIPAGSANIDIRQKGYNNMKEDDNYLSLRAANGEFLLNGHFQVSLARQQIAFQDTVLEYSGSDAIIERINGTGPIRSDIYVHVLSVGSHPPDISYEYMTAAVPNAVIRPISSALYLWRVTDTWTECDRACRGQQSQKLMCLDMSTHRQSHDRNCQNVLKPKQATRMCNIDCSTRWITEDVSSCSAKCGSGQKRQRVSCVKMEGDRQTPASEHLCDRNSKPSDIASCYIDCSGRKWNYGEWTSCSETCGSNGKMHRKSYCVDDSNRRVDESLCGREQKEATERECNRIPCPRWVYGHWSECSRSCDGGVKMRHAQCLDAADRETHTSRCGPAQTQEHCNEHACTWWQFGVWSDCSAKCGDGVQYRDANCTDRHRSVLPEHRCLKMEKIITKPCHRESCPKYKLGEWSQCSVSCEDGWSSRRVSCVSGNGTEVDMSLCGTASDRPASHQTCNLGTCPFWRNTDWSACSVSCGIGHRERTTECIYREQSVDASFCGDTKMPETSQTCHLLPCTSWKPSHWSPCSVTCGSGIQTRSVSCTRGSEGTIVDEYFCDRNTRPRLKKTCEKDTCDGPRVLQKLQADVPPIRWATGPWTACSATCGNGTQRRLLKCRDHVRDLPDEYCNHLDKEVSTRNCRLRDCSYWKMAEWEECPATCGTHVQQSRNVTCVSAEDGGRTILKDVDCDVQKRPTSARNCRLEPCPKGEEHIGSWIIGDWSKCSASCGGGWRRRSVSCTSSSCDETRKPKMFDKCNEELCPPLTNNSWQISPWTHCSVSCGGGVQRRKIWCEDVLSGRKQDDIECSEIKPREQRDCEMPPCRSHYHNKTSSASMTSLSSSNSNTTSSASASSLPILPPVVSWQTSAWSACSAKCGRGTKRRVVECVNPSLNVTVASTECDQTKKPVEEVRCRTKHCPRWKTTTWSSCSVTCGRGIRRREVQCYRGRKNLVSDSECNPKTKLNSVANCFPVACPAYRWNVTPWSKCKDECARGQKQTRRVHCISTSGKRAAPRMCELARAPTSIRECDTSNCPYEWVPGDWQTCSKSCGEGVQTREVRCRRKINFNSTIPIIFMLEDEPAVPKEKCELFPKPNESQTCELNPCDSEFKWSFGPWGECSKNCGQGIRRRRVKCVANDGRRVERVKCTTKKPRRTQYCFERNCLPSTCQELKSQNVKAKDGNYTILLDGFTIEIYCHRMNSTIPKAYLNVNPRTNFAEVYGKKLIYPHTCPFNGDRNDSCHCSEDGDASAGLTRFNKVRIDLLNRKFHLADYTFAKREYGVHVPYGTAGDCYSMKDCPQGIFSIDLKSAGLKLVDDLNWEDQGHRTSSRIDRFYNNAKVIGHCGGFCGKCSPERYKGLIFEVNTKLLNHVKNGGHIDDELDDDGFSGDMD</sequence>
<feature type="chain" id="PRO_5003563359" evidence="19">
    <location>
        <begin position="29"/>
        <end position="2165"/>
    </location>
</feature>
<dbReference type="PROSITE" id="PS50092">
    <property type="entry name" value="TSP1"/>
    <property type="match status" value="17"/>
</dbReference>
<evidence type="ECO:0000313" key="24">
    <source>
        <dbReference type="WormBase" id="F25H8.3b"/>
    </source>
</evidence>
<dbReference type="GO" id="GO:0006888">
    <property type="term" value="P:endoplasmic reticulum to Golgi vesicle-mediated transport"/>
    <property type="evidence" value="ECO:0000315"/>
    <property type="project" value="WormBase"/>
</dbReference>
<dbReference type="PhylomeDB" id="H2L2A7"/>
<keyword evidence="25" id="KW-1267">Proteomics identification</keyword>
<accession>H2L2A7</accession>
<dbReference type="CDD" id="cd04273">
    <property type="entry name" value="ZnMc_ADAMTS_like"/>
    <property type="match status" value="1"/>
</dbReference>
<dbReference type="FunFam" id="2.60.120.830:FF:000001">
    <property type="entry name" value="A disintegrin and metalloproteinase with thrombospondin motifs 1"/>
    <property type="match status" value="1"/>
</dbReference>
<evidence type="ECO:0000256" key="12">
    <source>
        <dbReference type="ARBA" id="ARBA00023157"/>
    </source>
</evidence>
<dbReference type="FunFam" id="3.40.390.10:FF:000001">
    <property type="entry name" value="A disintegrin and metalloproteinase with thrombospondin motifs 1"/>
    <property type="match status" value="1"/>
</dbReference>
<dbReference type="Pfam" id="PF19030">
    <property type="entry name" value="TSP1_ADAMTS"/>
    <property type="match status" value="16"/>
</dbReference>
<keyword evidence="15" id="KW-0106">Calcium</keyword>
<dbReference type="Pfam" id="PF17771">
    <property type="entry name" value="ADAMTS_CR_2"/>
    <property type="match status" value="1"/>
</dbReference>
<dbReference type="InterPro" id="IPR010294">
    <property type="entry name" value="ADAMTS_spacer1"/>
</dbReference>
<dbReference type="SUPFAM" id="SSF55486">
    <property type="entry name" value="Metalloproteases ('zincins'), catalytic domain"/>
    <property type="match status" value="1"/>
</dbReference>
<dbReference type="ExpressionAtlas" id="H2L2A7">
    <property type="expression patterns" value="baseline and differential"/>
</dbReference>
<evidence type="ECO:0000259" key="20">
    <source>
        <dbReference type="PROSITE" id="PS50215"/>
    </source>
</evidence>
<dbReference type="PeptideAtlas" id="H2L2A7"/>
<feature type="binding site" evidence="15 17">
    <location>
        <position position="434"/>
    </location>
    <ligand>
        <name>Zn(2+)</name>
        <dbReference type="ChEBI" id="CHEBI:29105"/>
        <note>catalytic</note>
    </ligand>
</feature>
<feature type="disulfide bond" evidence="16">
    <location>
        <begin position="600"/>
        <end position="652"/>
    </location>
</feature>
<dbReference type="Pfam" id="PF05986">
    <property type="entry name" value="ADAMTS_spacer1"/>
    <property type="match status" value="1"/>
</dbReference>
<evidence type="ECO:0000256" key="14">
    <source>
        <dbReference type="PIRSR" id="PIRSR613273-1"/>
    </source>
</evidence>
<evidence type="ECO:0000256" key="18">
    <source>
        <dbReference type="SAM" id="MobiDB-lite"/>
    </source>
</evidence>
<dbReference type="InterPro" id="IPR036383">
    <property type="entry name" value="TSP1_rpt_sf"/>
</dbReference>
<dbReference type="Gene3D" id="2.60.120.830">
    <property type="match status" value="1"/>
</dbReference>
<dbReference type="Pfam" id="PF01421">
    <property type="entry name" value="Reprolysin"/>
    <property type="match status" value="1"/>
</dbReference>
<dbReference type="GO" id="GO:0030198">
    <property type="term" value="P:extracellular matrix organization"/>
    <property type="evidence" value="ECO:0007669"/>
    <property type="project" value="InterPro"/>
</dbReference>
<dbReference type="OMA" id="RWITEDV"/>
<keyword evidence="7" id="KW-0677">Repeat</keyword>
<dbReference type="RefSeq" id="NP_001255448.1">
    <property type="nucleotide sequence ID" value="NM_001268519.3"/>
</dbReference>
<evidence type="ECO:0000256" key="6">
    <source>
        <dbReference type="ARBA" id="ARBA00022729"/>
    </source>
</evidence>
<keyword evidence="10" id="KW-0084">Basement membrane</keyword>
<evidence type="ECO:0000256" key="11">
    <source>
        <dbReference type="ARBA" id="ARBA00023049"/>
    </source>
</evidence>
<feature type="active site" evidence="14 17">
    <location>
        <position position="425"/>
    </location>
</feature>
<organism evidence="22 23">
    <name type="scientific">Caenorhabditis elegans</name>
    <dbReference type="NCBI Taxonomy" id="6239"/>
    <lineage>
        <taxon>Eukaryota</taxon>
        <taxon>Metazoa</taxon>
        <taxon>Ecdysozoa</taxon>
        <taxon>Nematoda</taxon>
        <taxon>Chromadorea</taxon>
        <taxon>Rhabditida</taxon>
        <taxon>Rhabditina</taxon>
        <taxon>Rhabditomorpha</taxon>
        <taxon>Rhabditoidea</taxon>
        <taxon>Rhabditidae</taxon>
        <taxon>Peloderinae</taxon>
        <taxon>Caenorhabditis</taxon>
    </lineage>
</organism>
<feature type="binding site" evidence="15 17">
    <location>
        <position position="428"/>
    </location>
    <ligand>
        <name>Zn(2+)</name>
        <dbReference type="ChEBI" id="CHEBI:29105"/>
        <note>catalytic</note>
    </ligand>
</feature>
<dbReference type="Proteomes" id="UP000001940">
    <property type="component" value="Chromosome IV"/>
</dbReference>
<dbReference type="FunFam" id="2.20.100.10:FF:000006">
    <property type="entry name" value="A disintegrin and metalloproteinase with thrombospondin motifs 1"/>
    <property type="match status" value="1"/>
</dbReference>
<dbReference type="GO" id="GO:0008270">
    <property type="term" value="F:zinc ion binding"/>
    <property type="evidence" value="ECO:0007669"/>
    <property type="project" value="InterPro"/>
</dbReference>
<dbReference type="SMR" id="H2L2A7"/>
<dbReference type="GO" id="GO:0005737">
    <property type="term" value="C:cytoplasm"/>
    <property type="evidence" value="ECO:0007669"/>
    <property type="project" value="GOC"/>
</dbReference>
<keyword evidence="2" id="KW-0964">Secreted</keyword>
<feature type="disulfide bond" evidence="16">
    <location>
        <begin position="529"/>
        <end position="550"/>
    </location>
</feature>
<feature type="signal peptide" evidence="19">
    <location>
        <begin position="1"/>
        <end position="28"/>
    </location>
</feature>